<accession>A0A5C8I4E9</accession>
<dbReference type="PROSITE" id="PS51257">
    <property type="entry name" value="PROKAR_LIPOPROTEIN"/>
    <property type="match status" value="1"/>
</dbReference>
<comment type="caution">
    <text evidence="2">The sequence shown here is derived from an EMBL/GenBank/DDBJ whole genome shotgun (WGS) entry which is preliminary data.</text>
</comment>
<evidence type="ECO:0008006" key="4">
    <source>
        <dbReference type="Google" id="ProtNLM"/>
    </source>
</evidence>
<proteinExistence type="predicted"/>
<evidence type="ECO:0000313" key="2">
    <source>
        <dbReference type="EMBL" id="TXK12944.1"/>
    </source>
</evidence>
<protein>
    <recommendedName>
        <fullName evidence="4">Peptidylprolyl isomerase</fullName>
    </recommendedName>
</protein>
<keyword evidence="1" id="KW-0732">Signal</keyword>
<dbReference type="SUPFAM" id="SSF54534">
    <property type="entry name" value="FKBP-like"/>
    <property type="match status" value="1"/>
</dbReference>
<organism evidence="2 3">
    <name type="scientific">Microbacterium hatanonis</name>
    <dbReference type="NCBI Taxonomy" id="404366"/>
    <lineage>
        <taxon>Bacteria</taxon>
        <taxon>Bacillati</taxon>
        <taxon>Actinomycetota</taxon>
        <taxon>Actinomycetes</taxon>
        <taxon>Micrococcales</taxon>
        <taxon>Microbacteriaceae</taxon>
        <taxon>Microbacterium</taxon>
    </lineage>
</organism>
<dbReference type="EMBL" id="VRSV01000001">
    <property type="protein sequence ID" value="TXK12944.1"/>
    <property type="molecule type" value="Genomic_DNA"/>
</dbReference>
<dbReference type="GO" id="GO:0003755">
    <property type="term" value="F:peptidyl-prolyl cis-trans isomerase activity"/>
    <property type="evidence" value="ECO:0007669"/>
    <property type="project" value="InterPro"/>
</dbReference>
<dbReference type="Gene3D" id="3.10.50.40">
    <property type="match status" value="1"/>
</dbReference>
<dbReference type="AlphaFoldDB" id="A0A5C8I4E9"/>
<sequence length="310" mass="31984">MRRIPVIVAVTALAAAGLVGCASTSVDASCPRPSASSTTSDLIDVSGAVDTAPDIEVRTPFHVAETTSYDLETGDGAQITTDSQLVVLDLSLVSGETGQPLVSTSYTGDTSRPLSLTQWEQTFPQFGDALMCASEGSRVVVALSADGVSPDAVAGLGLEDGESAIAVVDVRKVYLPKADGADQYNDARGLPTVVRAPDGRPGIIVPDADAPIDPVVQVLKKGDGAEVNDDDSVLFAFTSVDWDDPKTTVNTTWDSEPLRQTLDALPPVIADALRGQPVGSQLLVVQPAGDADAAQSEPAIVYVIDVLGVG</sequence>
<dbReference type="OrthoDB" id="25996at2"/>
<dbReference type="Proteomes" id="UP000321034">
    <property type="component" value="Unassembled WGS sequence"/>
</dbReference>
<dbReference type="RefSeq" id="WP_147893639.1">
    <property type="nucleotide sequence ID" value="NZ_BAAANR010000001.1"/>
</dbReference>
<keyword evidence="3" id="KW-1185">Reference proteome</keyword>
<feature type="chain" id="PRO_5022933712" description="Peptidylprolyl isomerase" evidence="1">
    <location>
        <begin position="29"/>
        <end position="310"/>
    </location>
</feature>
<evidence type="ECO:0000313" key="3">
    <source>
        <dbReference type="Proteomes" id="UP000321034"/>
    </source>
</evidence>
<name>A0A5C8I4E9_9MICO</name>
<dbReference type="InterPro" id="IPR046357">
    <property type="entry name" value="PPIase_dom_sf"/>
</dbReference>
<gene>
    <name evidence="2" type="ORF">FVP77_05720</name>
</gene>
<feature type="signal peptide" evidence="1">
    <location>
        <begin position="1"/>
        <end position="28"/>
    </location>
</feature>
<evidence type="ECO:0000256" key="1">
    <source>
        <dbReference type="SAM" id="SignalP"/>
    </source>
</evidence>
<reference evidence="2 3" key="1">
    <citation type="submission" date="2019-08" db="EMBL/GenBank/DDBJ databases">
        <authorList>
            <person name="Dong K."/>
        </authorList>
    </citation>
    <scope>NUCLEOTIDE SEQUENCE [LARGE SCALE GENOMIC DNA]</scope>
    <source>
        <strain evidence="2 3">JCM14558</strain>
    </source>
</reference>